<accession>A0A0B5FSY3</accession>
<evidence type="ECO:0000313" key="1">
    <source>
        <dbReference type="EMBL" id="AJF07769.1"/>
    </source>
</evidence>
<evidence type="ECO:0000313" key="2">
    <source>
        <dbReference type="Proteomes" id="UP000035036"/>
    </source>
</evidence>
<dbReference type="EMBL" id="CP010311">
    <property type="protein sequence ID" value="AJF07769.1"/>
    <property type="molecule type" value="Genomic_DNA"/>
</dbReference>
<sequence>MALTAERDTARRSGDQLTLKAAAAKIFFAGAMVARDANGRATPGAAATTLLGVGRCAETVDNSAGADDAADVRIERGIFRFANSSTDPVATADIGTDCYIADDETVAKTDGTGTLSVAGKVFDVDAQGVWVDLR</sequence>
<name>A0A0B5FSY3_9BACT</name>
<dbReference type="HOGENOM" id="CLU_150547_0_0_7"/>
<keyword evidence="2" id="KW-1185">Reference proteome</keyword>
<organism evidence="1 2">
    <name type="scientific">Geoalkalibacter subterraneus</name>
    <dbReference type="NCBI Taxonomy" id="483547"/>
    <lineage>
        <taxon>Bacteria</taxon>
        <taxon>Pseudomonadati</taxon>
        <taxon>Thermodesulfobacteriota</taxon>
        <taxon>Desulfuromonadia</taxon>
        <taxon>Desulfuromonadales</taxon>
        <taxon>Geoalkalibacteraceae</taxon>
        <taxon>Geoalkalibacter</taxon>
    </lineage>
</organism>
<dbReference type="Proteomes" id="UP000035036">
    <property type="component" value="Chromosome"/>
</dbReference>
<dbReference type="RefSeq" id="WP_040201750.1">
    <property type="nucleotide sequence ID" value="NZ_CP010311.1"/>
</dbReference>
<reference evidence="1 2" key="1">
    <citation type="journal article" date="2015" name="Genome Announc.">
        <title>Genomes of Geoalkalibacter ferrihydriticus Z-0531T and Geoalkalibacter subterraneus Red1T, Two Haloalkaliphilic Metal-Reducing Deltaproteobacteria.</title>
        <authorList>
            <person name="Badalamenti J.P."/>
            <person name="Krajmalnik-Brown R."/>
            <person name="Torres C.I."/>
            <person name="Bond D.R."/>
        </authorList>
    </citation>
    <scope>NUCLEOTIDE SEQUENCE [LARGE SCALE GENOMIC DNA]</scope>
    <source>
        <strain evidence="1 2">Red1</strain>
    </source>
</reference>
<dbReference type="AlphaFoldDB" id="A0A0B5FSY3"/>
<proteinExistence type="predicted"/>
<gene>
    <name evidence="1" type="ORF">GSUB_16080</name>
</gene>
<protein>
    <submittedName>
        <fullName evidence="1">Bacteriophage protein</fullName>
    </submittedName>
</protein>
<dbReference type="OrthoDB" id="5465205at2"/>
<dbReference type="STRING" id="483547.GSUB_16080"/>
<dbReference type="KEGG" id="gsb:GSUB_16080"/>